<evidence type="ECO:0000313" key="3">
    <source>
        <dbReference type="EMBL" id="MBR0657254.1"/>
    </source>
</evidence>
<dbReference type="Pfam" id="PF04264">
    <property type="entry name" value="YceI"/>
    <property type="match status" value="1"/>
</dbReference>
<feature type="domain" description="Lipid/polyisoprenoid-binding YceI-like" evidence="2">
    <location>
        <begin position="27"/>
        <end position="191"/>
    </location>
</feature>
<keyword evidence="1" id="KW-0732">Signal</keyword>
<dbReference type="AlphaFoldDB" id="A0AAF1KPB2"/>
<reference evidence="3" key="2">
    <citation type="journal article" date="2021" name="Syst. Appl. Microbiol.">
        <title>Roseomonas hellenica sp. nov., isolated from roots of wild-growing Alkanna tinctoria.</title>
        <authorList>
            <person name="Rat A."/>
            <person name="Naranjo H.D."/>
            <person name="Lebbe L."/>
            <person name="Cnockaert M."/>
            <person name="Krigas N."/>
            <person name="Grigoriadou K."/>
            <person name="Maloupa E."/>
            <person name="Willems A."/>
        </authorList>
    </citation>
    <scope>NUCLEOTIDE SEQUENCE</scope>
    <source>
        <strain evidence="3">LMG 28251</strain>
    </source>
</reference>
<dbReference type="InterPro" id="IPR036761">
    <property type="entry name" value="TTHA0802/YceI-like_sf"/>
</dbReference>
<dbReference type="Proteomes" id="UP001196068">
    <property type="component" value="Unassembled WGS sequence"/>
</dbReference>
<keyword evidence="4" id="KW-1185">Reference proteome</keyword>
<feature type="chain" id="PRO_5042212351" evidence="1">
    <location>
        <begin position="23"/>
        <end position="192"/>
    </location>
</feature>
<dbReference type="Gene3D" id="2.40.128.110">
    <property type="entry name" value="Lipid/polyisoprenoid-binding, YceI-like"/>
    <property type="match status" value="1"/>
</dbReference>
<feature type="signal peptide" evidence="1">
    <location>
        <begin position="1"/>
        <end position="22"/>
    </location>
</feature>
<proteinExistence type="predicted"/>
<evidence type="ECO:0000259" key="2">
    <source>
        <dbReference type="SMART" id="SM00867"/>
    </source>
</evidence>
<dbReference type="SUPFAM" id="SSF101874">
    <property type="entry name" value="YceI-like"/>
    <property type="match status" value="1"/>
</dbReference>
<sequence>MLTGRRGALAMGVVALAAPARAQQRNIYAFNQDRGVLSFSARHFGMLASTGRFEKFDAVVRLDPQRTGTAQVEVEVETGSIAMGYAGAVEMLRSEAYFDTAHHPKARFRGAATGAGQATGFPILGTLTVKGIERPLTMQARLVGQEREAGSGREIATFQAEGTMLRSQYGMVADAYTISDRITLGVTVQLFV</sequence>
<reference evidence="3" key="1">
    <citation type="submission" date="2020-01" db="EMBL/GenBank/DDBJ databases">
        <authorList>
            <person name="Rat A."/>
        </authorList>
    </citation>
    <scope>NUCLEOTIDE SEQUENCE</scope>
    <source>
        <strain evidence="3">LMG 28251</strain>
    </source>
</reference>
<dbReference type="SMART" id="SM00867">
    <property type="entry name" value="YceI"/>
    <property type="match status" value="1"/>
</dbReference>
<protein>
    <submittedName>
        <fullName evidence="3">YceI family protein</fullName>
    </submittedName>
</protein>
<accession>A0AAF1KPB2</accession>
<dbReference type="EMBL" id="JAAEDH010000029">
    <property type="protein sequence ID" value="MBR0657254.1"/>
    <property type="molecule type" value="Genomic_DNA"/>
</dbReference>
<dbReference type="InterPro" id="IPR007372">
    <property type="entry name" value="Lipid/polyisoprenoid-bd_YceI"/>
</dbReference>
<gene>
    <name evidence="3" type="ORF">GXW79_19415</name>
</gene>
<dbReference type="PANTHER" id="PTHR34406:SF1">
    <property type="entry name" value="PROTEIN YCEI"/>
    <property type="match status" value="1"/>
</dbReference>
<dbReference type="RefSeq" id="WP_211876122.1">
    <property type="nucleotide sequence ID" value="NZ_JAAEDH010000029.1"/>
</dbReference>
<comment type="caution">
    <text evidence="3">The sequence shown here is derived from an EMBL/GenBank/DDBJ whole genome shotgun (WGS) entry which is preliminary data.</text>
</comment>
<name>A0AAF1KPB2_9PROT</name>
<organism evidence="3 4">
    <name type="scientific">Plastoroseomonas arctica</name>
    <dbReference type="NCBI Taxonomy" id="1509237"/>
    <lineage>
        <taxon>Bacteria</taxon>
        <taxon>Pseudomonadati</taxon>
        <taxon>Pseudomonadota</taxon>
        <taxon>Alphaproteobacteria</taxon>
        <taxon>Acetobacterales</taxon>
        <taxon>Acetobacteraceae</taxon>
        <taxon>Plastoroseomonas</taxon>
    </lineage>
</organism>
<evidence type="ECO:0000256" key="1">
    <source>
        <dbReference type="SAM" id="SignalP"/>
    </source>
</evidence>
<dbReference type="PANTHER" id="PTHR34406">
    <property type="entry name" value="PROTEIN YCEI"/>
    <property type="match status" value="1"/>
</dbReference>
<evidence type="ECO:0000313" key="4">
    <source>
        <dbReference type="Proteomes" id="UP001196068"/>
    </source>
</evidence>